<dbReference type="PRINTS" id="PR00050">
    <property type="entry name" value="COLDSHOCK"/>
</dbReference>
<feature type="compositionally biased region" description="Polar residues" evidence="1">
    <location>
        <begin position="74"/>
        <end position="84"/>
    </location>
</feature>
<gene>
    <name evidence="3" type="ORF">Raf01_62390</name>
</gene>
<feature type="region of interest" description="Disordered" evidence="1">
    <location>
        <begin position="72"/>
        <end position="95"/>
    </location>
</feature>
<dbReference type="CDD" id="cd04458">
    <property type="entry name" value="CSP_CDS"/>
    <property type="match status" value="1"/>
</dbReference>
<dbReference type="PANTHER" id="PTHR46565:SF20">
    <property type="entry name" value="COLD SHOCK DOMAIN-CONTAINING PROTEIN 4"/>
    <property type="match status" value="1"/>
</dbReference>
<dbReference type="InterPro" id="IPR011129">
    <property type="entry name" value="CSD"/>
</dbReference>
<dbReference type="PANTHER" id="PTHR46565">
    <property type="entry name" value="COLD SHOCK DOMAIN PROTEIN 2"/>
    <property type="match status" value="1"/>
</dbReference>
<comment type="caution">
    <text evidence="3">The sequence shown here is derived from an EMBL/GenBank/DDBJ whole genome shotgun (WGS) entry which is preliminary data.</text>
</comment>
<feature type="domain" description="CSD" evidence="2">
    <location>
        <begin position="1"/>
        <end position="65"/>
    </location>
</feature>
<proteinExistence type="predicted"/>
<reference evidence="3" key="1">
    <citation type="submission" date="2021-01" db="EMBL/GenBank/DDBJ databases">
        <title>Whole genome shotgun sequence of Rugosimonospora africana NBRC 104875.</title>
        <authorList>
            <person name="Komaki H."/>
            <person name="Tamura T."/>
        </authorList>
    </citation>
    <scope>NUCLEOTIDE SEQUENCE</scope>
    <source>
        <strain evidence="3">NBRC 104875</strain>
    </source>
</reference>
<dbReference type="EMBL" id="BONZ01000062">
    <property type="protein sequence ID" value="GIH18067.1"/>
    <property type="molecule type" value="Genomic_DNA"/>
</dbReference>
<accession>A0A8J3QXQ2</accession>
<protein>
    <submittedName>
        <fullName evidence="3">DNA-binding protein</fullName>
    </submittedName>
</protein>
<name>A0A8J3QXQ2_9ACTN</name>
<dbReference type="Pfam" id="PF00313">
    <property type="entry name" value="CSD"/>
    <property type="match status" value="1"/>
</dbReference>
<keyword evidence="4" id="KW-1185">Reference proteome</keyword>
<dbReference type="SUPFAM" id="SSF50249">
    <property type="entry name" value="Nucleic acid-binding proteins"/>
    <property type="match status" value="1"/>
</dbReference>
<dbReference type="SMART" id="SM00357">
    <property type="entry name" value="CSP"/>
    <property type="match status" value="1"/>
</dbReference>
<evidence type="ECO:0000259" key="2">
    <source>
        <dbReference type="PROSITE" id="PS51857"/>
    </source>
</evidence>
<dbReference type="Proteomes" id="UP000642748">
    <property type="component" value="Unassembled WGS sequence"/>
</dbReference>
<dbReference type="Gene3D" id="2.40.50.140">
    <property type="entry name" value="Nucleic acid-binding proteins"/>
    <property type="match status" value="1"/>
</dbReference>
<dbReference type="GO" id="GO:0003677">
    <property type="term" value="F:DNA binding"/>
    <property type="evidence" value="ECO:0007669"/>
    <property type="project" value="UniProtKB-KW"/>
</dbReference>
<dbReference type="AlphaFoldDB" id="A0A8J3QXQ2"/>
<keyword evidence="3" id="KW-0238">DNA-binding</keyword>
<sequence length="146" mass="15857">MTTGKVVRFDEGRGYGFIAPDDGGDDVFVHANELTDRGVRVATGARVEFNVIDGGRGLKAYDVHVLEMPVGAGTASSSARTQPVASDRTAERQGAEDELCEIFSEDEFQSRVTDILLDAGPQLTGAQIVELRKRLVQFGRQNGWIE</sequence>
<evidence type="ECO:0000256" key="1">
    <source>
        <dbReference type="SAM" id="MobiDB-lite"/>
    </source>
</evidence>
<dbReference type="RefSeq" id="WP_203921604.1">
    <property type="nucleotide sequence ID" value="NZ_BONZ01000062.1"/>
</dbReference>
<organism evidence="3 4">
    <name type="scientific">Rugosimonospora africana</name>
    <dbReference type="NCBI Taxonomy" id="556532"/>
    <lineage>
        <taxon>Bacteria</taxon>
        <taxon>Bacillati</taxon>
        <taxon>Actinomycetota</taxon>
        <taxon>Actinomycetes</taxon>
        <taxon>Micromonosporales</taxon>
        <taxon>Micromonosporaceae</taxon>
        <taxon>Rugosimonospora</taxon>
    </lineage>
</organism>
<dbReference type="InterPro" id="IPR002059">
    <property type="entry name" value="CSP_DNA-bd"/>
</dbReference>
<dbReference type="PROSITE" id="PS51857">
    <property type="entry name" value="CSD_2"/>
    <property type="match status" value="1"/>
</dbReference>
<evidence type="ECO:0000313" key="4">
    <source>
        <dbReference type="Proteomes" id="UP000642748"/>
    </source>
</evidence>
<evidence type="ECO:0000313" key="3">
    <source>
        <dbReference type="EMBL" id="GIH18067.1"/>
    </source>
</evidence>
<dbReference type="InterPro" id="IPR012340">
    <property type="entry name" value="NA-bd_OB-fold"/>
</dbReference>